<dbReference type="AlphaFoldDB" id="A0A6A6VM27"/>
<keyword evidence="3" id="KW-1185">Reference proteome</keyword>
<feature type="compositionally biased region" description="Basic and acidic residues" evidence="1">
    <location>
        <begin position="1"/>
        <end position="17"/>
    </location>
</feature>
<protein>
    <submittedName>
        <fullName evidence="2">Uncharacterized protein</fullName>
    </submittedName>
</protein>
<proteinExistence type="predicted"/>
<sequence>MPPKKKSDVPDADKSDKGGGGAWKWTPEREDKLRCLTTIPRQVPAPEHQYLADQLAAHYGTDAPTAGAIRNKLGTMKLNHKKAYQEFGMAWPGSGGGGSGTALATPYKAGTPGKKRVAKTMDDDGDDFDDDLDMGASPKKKNKNAKAKAKMMAEDLPEEDSDGMNGSLGIKAEPEVDDEV</sequence>
<accession>A0A6A6VM27</accession>
<feature type="region of interest" description="Disordered" evidence="1">
    <location>
        <begin position="1"/>
        <end position="29"/>
    </location>
</feature>
<feature type="compositionally biased region" description="Basic residues" evidence="1">
    <location>
        <begin position="138"/>
        <end position="149"/>
    </location>
</feature>
<reference evidence="2" key="1">
    <citation type="journal article" date="2020" name="Stud. Mycol.">
        <title>101 Dothideomycetes genomes: a test case for predicting lifestyles and emergence of pathogens.</title>
        <authorList>
            <person name="Haridas S."/>
            <person name="Albert R."/>
            <person name="Binder M."/>
            <person name="Bloem J."/>
            <person name="Labutti K."/>
            <person name="Salamov A."/>
            <person name="Andreopoulos B."/>
            <person name="Baker S."/>
            <person name="Barry K."/>
            <person name="Bills G."/>
            <person name="Bluhm B."/>
            <person name="Cannon C."/>
            <person name="Castanera R."/>
            <person name="Culley D."/>
            <person name="Daum C."/>
            <person name="Ezra D."/>
            <person name="Gonzalez J."/>
            <person name="Henrissat B."/>
            <person name="Kuo A."/>
            <person name="Liang C."/>
            <person name="Lipzen A."/>
            <person name="Lutzoni F."/>
            <person name="Magnuson J."/>
            <person name="Mondo S."/>
            <person name="Nolan M."/>
            <person name="Ohm R."/>
            <person name="Pangilinan J."/>
            <person name="Park H.-J."/>
            <person name="Ramirez L."/>
            <person name="Alfaro M."/>
            <person name="Sun H."/>
            <person name="Tritt A."/>
            <person name="Yoshinaga Y."/>
            <person name="Zwiers L.-H."/>
            <person name="Turgeon B."/>
            <person name="Goodwin S."/>
            <person name="Spatafora J."/>
            <person name="Crous P."/>
            <person name="Grigoriev I."/>
        </authorList>
    </citation>
    <scope>NUCLEOTIDE SEQUENCE</scope>
    <source>
        <strain evidence="2">CBS 119925</strain>
    </source>
</reference>
<evidence type="ECO:0000313" key="3">
    <source>
        <dbReference type="Proteomes" id="UP000799440"/>
    </source>
</evidence>
<name>A0A6A6VM27_9PLEO</name>
<gene>
    <name evidence="2" type="ORF">M011DRAFT_474732</name>
</gene>
<organism evidence="2 3">
    <name type="scientific">Sporormia fimetaria CBS 119925</name>
    <dbReference type="NCBI Taxonomy" id="1340428"/>
    <lineage>
        <taxon>Eukaryota</taxon>
        <taxon>Fungi</taxon>
        <taxon>Dikarya</taxon>
        <taxon>Ascomycota</taxon>
        <taxon>Pezizomycotina</taxon>
        <taxon>Dothideomycetes</taxon>
        <taxon>Pleosporomycetidae</taxon>
        <taxon>Pleosporales</taxon>
        <taxon>Sporormiaceae</taxon>
        <taxon>Sporormia</taxon>
    </lineage>
</organism>
<dbReference type="EMBL" id="MU006564">
    <property type="protein sequence ID" value="KAF2750271.1"/>
    <property type="molecule type" value="Genomic_DNA"/>
</dbReference>
<feature type="region of interest" description="Disordered" evidence="1">
    <location>
        <begin position="96"/>
        <end position="180"/>
    </location>
</feature>
<feature type="compositionally biased region" description="Acidic residues" evidence="1">
    <location>
        <begin position="123"/>
        <end position="133"/>
    </location>
</feature>
<dbReference type="Proteomes" id="UP000799440">
    <property type="component" value="Unassembled WGS sequence"/>
</dbReference>
<evidence type="ECO:0000256" key="1">
    <source>
        <dbReference type="SAM" id="MobiDB-lite"/>
    </source>
</evidence>
<evidence type="ECO:0000313" key="2">
    <source>
        <dbReference type="EMBL" id="KAF2750271.1"/>
    </source>
</evidence>